<gene>
    <name evidence="2" type="ORF">KFL_016190010</name>
</gene>
<name>A0A1Y1IYW4_KLENI</name>
<reference evidence="2 3" key="1">
    <citation type="journal article" date="2014" name="Nat. Commun.">
        <title>Klebsormidium flaccidum genome reveals primary factors for plant terrestrial adaptation.</title>
        <authorList>
            <person name="Hori K."/>
            <person name="Maruyama F."/>
            <person name="Fujisawa T."/>
            <person name="Togashi T."/>
            <person name="Yamamoto N."/>
            <person name="Seo M."/>
            <person name="Sato S."/>
            <person name="Yamada T."/>
            <person name="Mori H."/>
            <person name="Tajima N."/>
            <person name="Moriyama T."/>
            <person name="Ikeuchi M."/>
            <person name="Watanabe M."/>
            <person name="Wada H."/>
            <person name="Kobayashi K."/>
            <person name="Saito M."/>
            <person name="Masuda T."/>
            <person name="Sasaki-Sekimoto Y."/>
            <person name="Mashiguchi K."/>
            <person name="Awai K."/>
            <person name="Shimojima M."/>
            <person name="Masuda S."/>
            <person name="Iwai M."/>
            <person name="Nobusawa T."/>
            <person name="Narise T."/>
            <person name="Kondo S."/>
            <person name="Saito H."/>
            <person name="Sato R."/>
            <person name="Murakawa M."/>
            <person name="Ihara Y."/>
            <person name="Oshima-Yamada Y."/>
            <person name="Ohtaka K."/>
            <person name="Satoh M."/>
            <person name="Sonobe K."/>
            <person name="Ishii M."/>
            <person name="Ohtani R."/>
            <person name="Kanamori-Sato M."/>
            <person name="Honoki R."/>
            <person name="Miyazaki D."/>
            <person name="Mochizuki H."/>
            <person name="Umetsu J."/>
            <person name="Higashi K."/>
            <person name="Shibata D."/>
            <person name="Kamiya Y."/>
            <person name="Sato N."/>
            <person name="Nakamura Y."/>
            <person name="Tabata S."/>
            <person name="Ida S."/>
            <person name="Kurokawa K."/>
            <person name="Ohta H."/>
        </authorList>
    </citation>
    <scope>NUCLEOTIDE SEQUENCE [LARGE SCALE GENOMIC DNA]</scope>
    <source>
        <strain evidence="2 3">NIES-2285</strain>
    </source>
</reference>
<dbReference type="GO" id="GO:0003682">
    <property type="term" value="F:chromatin binding"/>
    <property type="evidence" value="ECO:0007669"/>
    <property type="project" value="InterPro"/>
</dbReference>
<dbReference type="EMBL" id="DF238568">
    <property type="protein sequence ID" value="GAQ93528.1"/>
    <property type="molecule type" value="Genomic_DNA"/>
</dbReference>
<sequence length="366" mass="41522">MSSLYHVISNADPQTGIRSRHTVLDIGTAVTISPEAADRKSWGQATDFVGIIKEFCHTATGVELLVQWFYTQNNLLQEGVKPPAEHAANELYSSDSTSWIPAEAVSGKVEILSKSLAAATYPPLTPQKLAVSGRFYCCHELVVAERKLVPVSQQPTPSDWPRCDNLDVTWSQLCKMIAKSVILTLRPSQGAHQRTAKVAIPITAIPHLLEAAPCSRIGTTYLVWNKGVLCRAFDNLLGEHWDLRNLNADLKSIRPESRGNRWWEGEWETYHIERCMLYLSLQQSRYKYTRDLMMPLEVRYCWTPQDDHYEVAEEASLDVFTEEGNASFTIDNLLLKDTLTYVREQIVEFHADDAPRKFQFSYRGTL</sequence>
<proteinExistence type="predicted"/>
<dbReference type="Proteomes" id="UP000054558">
    <property type="component" value="Unassembled WGS sequence"/>
</dbReference>
<dbReference type="InterPro" id="IPR043151">
    <property type="entry name" value="BAH_sf"/>
</dbReference>
<accession>A0A1Y1IYW4</accession>
<evidence type="ECO:0000259" key="1">
    <source>
        <dbReference type="PROSITE" id="PS51038"/>
    </source>
</evidence>
<keyword evidence="3" id="KW-1185">Reference proteome</keyword>
<organism evidence="2 3">
    <name type="scientific">Klebsormidium nitens</name>
    <name type="common">Green alga</name>
    <name type="synonym">Ulothrix nitens</name>
    <dbReference type="NCBI Taxonomy" id="105231"/>
    <lineage>
        <taxon>Eukaryota</taxon>
        <taxon>Viridiplantae</taxon>
        <taxon>Streptophyta</taxon>
        <taxon>Klebsormidiophyceae</taxon>
        <taxon>Klebsormidiales</taxon>
        <taxon>Klebsormidiaceae</taxon>
        <taxon>Klebsormidium</taxon>
    </lineage>
</organism>
<evidence type="ECO:0000313" key="3">
    <source>
        <dbReference type="Proteomes" id="UP000054558"/>
    </source>
</evidence>
<feature type="domain" description="BAH" evidence="1">
    <location>
        <begin position="22"/>
        <end position="152"/>
    </location>
</feature>
<feature type="non-terminal residue" evidence="2">
    <location>
        <position position="366"/>
    </location>
</feature>
<protein>
    <recommendedName>
        <fullName evidence="1">BAH domain-containing protein</fullName>
    </recommendedName>
</protein>
<dbReference type="InterPro" id="IPR001025">
    <property type="entry name" value="BAH_dom"/>
</dbReference>
<dbReference type="AlphaFoldDB" id="A0A1Y1IYW4"/>
<dbReference type="PROSITE" id="PS51038">
    <property type="entry name" value="BAH"/>
    <property type="match status" value="1"/>
</dbReference>
<dbReference type="Gene3D" id="2.30.30.490">
    <property type="match status" value="1"/>
</dbReference>
<evidence type="ECO:0000313" key="2">
    <source>
        <dbReference type="EMBL" id="GAQ93528.1"/>
    </source>
</evidence>